<protein>
    <submittedName>
        <fullName evidence="2">Uncharacterized protein</fullName>
    </submittedName>
</protein>
<sequence length="78" mass="8947">MTEPTDSHDYEGAWYAIFLVFAVLFTFTIGTFMLQDYQIDVIYDRVGEMQRQLDCPPGELLVADHDGVEYCLASEESE</sequence>
<evidence type="ECO:0000313" key="2">
    <source>
        <dbReference type="EMBL" id="KKM25871.1"/>
    </source>
</evidence>
<evidence type="ECO:0000256" key="1">
    <source>
        <dbReference type="SAM" id="Phobius"/>
    </source>
</evidence>
<keyword evidence="1" id="KW-1133">Transmembrane helix</keyword>
<proteinExistence type="predicted"/>
<comment type="caution">
    <text evidence="2">The sequence shown here is derived from an EMBL/GenBank/DDBJ whole genome shotgun (WGS) entry which is preliminary data.</text>
</comment>
<name>A0A0F9IE07_9ZZZZ</name>
<organism evidence="2">
    <name type="scientific">marine sediment metagenome</name>
    <dbReference type="NCBI Taxonomy" id="412755"/>
    <lineage>
        <taxon>unclassified sequences</taxon>
        <taxon>metagenomes</taxon>
        <taxon>ecological metagenomes</taxon>
    </lineage>
</organism>
<dbReference type="EMBL" id="LAZR01012623">
    <property type="protein sequence ID" value="KKM25871.1"/>
    <property type="molecule type" value="Genomic_DNA"/>
</dbReference>
<dbReference type="AlphaFoldDB" id="A0A0F9IE07"/>
<keyword evidence="1" id="KW-0812">Transmembrane</keyword>
<reference evidence="2" key="1">
    <citation type="journal article" date="2015" name="Nature">
        <title>Complex archaea that bridge the gap between prokaryotes and eukaryotes.</title>
        <authorList>
            <person name="Spang A."/>
            <person name="Saw J.H."/>
            <person name="Jorgensen S.L."/>
            <person name="Zaremba-Niedzwiedzka K."/>
            <person name="Martijn J."/>
            <person name="Lind A.E."/>
            <person name="van Eijk R."/>
            <person name="Schleper C."/>
            <person name="Guy L."/>
            <person name="Ettema T.J."/>
        </authorList>
    </citation>
    <scope>NUCLEOTIDE SEQUENCE</scope>
</reference>
<accession>A0A0F9IE07</accession>
<keyword evidence="1" id="KW-0472">Membrane</keyword>
<gene>
    <name evidence="2" type="ORF">LCGC14_1590540</name>
</gene>
<feature type="transmembrane region" description="Helical" evidence="1">
    <location>
        <begin position="12"/>
        <end position="34"/>
    </location>
</feature>